<dbReference type="InterPro" id="IPR001345">
    <property type="entry name" value="PG/BPGM_mutase_AS"/>
</dbReference>
<dbReference type="SMART" id="SM00855">
    <property type="entry name" value="PGAM"/>
    <property type="match status" value="1"/>
</dbReference>
<dbReference type="AlphaFoldDB" id="A0A7W7GN11"/>
<dbReference type="PANTHER" id="PTHR48100:SF1">
    <property type="entry name" value="HISTIDINE PHOSPHATASE FAMILY PROTEIN-RELATED"/>
    <property type="match status" value="1"/>
</dbReference>
<dbReference type="PANTHER" id="PTHR48100">
    <property type="entry name" value="BROAD-SPECIFICITY PHOSPHATASE YOR283W-RELATED"/>
    <property type="match status" value="1"/>
</dbReference>
<dbReference type="Gene3D" id="3.40.50.1240">
    <property type="entry name" value="Phosphoglycerate mutase-like"/>
    <property type="match status" value="1"/>
</dbReference>
<feature type="binding site" evidence="4">
    <location>
        <begin position="9"/>
        <end position="16"/>
    </location>
    <ligand>
        <name>substrate</name>
    </ligand>
</feature>
<protein>
    <submittedName>
        <fullName evidence="5">Broad specificity phosphatase PhoE</fullName>
    </submittedName>
</protein>
<evidence type="ECO:0000256" key="1">
    <source>
        <dbReference type="ARBA" id="ARBA00023152"/>
    </source>
</evidence>
<dbReference type="EMBL" id="JACHNA010000001">
    <property type="protein sequence ID" value="MBB4735115.1"/>
    <property type="molecule type" value="Genomic_DNA"/>
</dbReference>
<accession>A0A7W7GN11</accession>
<evidence type="ECO:0000313" key="6">
    <source>
        <dbReference type="Proteomes" id="UP000540191"/>
    </source>
</evidence>
<dbReference type="GO" id="GO:0005737">
    <property type="term" value="C:cytoplasm"/>
    <property type="evidence" value="ECO:0007669"/>
    <property type="project" value="TreeGrafter"/>
</dbReference>
<dbReference type="InterPro" id="IPR050275">
    <property type="entry name" value="PGM_Phosphatase"/>
</dbReference>
<evidence type="ECO:0000256" key="3">
    <source>
        <dbReference type="PIRSR" id="PIRSR613078-1"/>
    </source>
</evidence>
<keyword evidence="1" id="KW-0324">Glycolysis</keyword>
<dbReference type="Proteomes" id="UP000540191">
    <property type="component" value="Unassembled WGS sequence"/>
</dbReference>
<dbReference type="InterPro" id="IPR013078">
    <property type="entry name" value="His_Pase_superF_clade-1"/>
</dbReference>
<name>A0A7W7GN11_9MICC</name>
<evidence type="ECO:0000256" key="4">
    <source>
        <dbReference type="PIRSR" id="PIRSR613078-2"/>
    </source>
</evidence>
<gene>
    <name evidence="5" type="ORF">HDA30_000623</name>
</gene>
<dbReference type="InterPro" id="IPR029033">
    <property type="entry name" value="His_PPase_superfam"/>
</dbReference>
<dbReference type="CDD" id="cd07067">
    <property type="entry name" value="HP_PGM_like"/>
    <property type="match status" value="1"/>
</dbReference>
<feature type="binding site" evidence="4">
    <location>
        <position position="64"/>
    </location>
    <ligand>
        <name>substrate</name>
    </ligand>
</feature>
<keyword evidence="6" id="KW-1185">Reference proteome</keyword>
<dbReference type="Pfam" id="PF00300">
    <property type="entry name" value="His_Phos_1"/>
    <property type="match status" value="1"/>
</dbReference>
<keyword evidence="2" id="KW-0413">Isomerase</keyword>
<reference evidence="5 6" key="1">
    <citation type="submission" date="2020-08" db="EMBL/GenBank/DDBJ databases">
        <title>Sequencing the genomes of 1000 actinobacteria strains.</title>
        <authorList>
            <person name="Klenk H.-P."/>
        </authorList>
    </citation>
    <scope>NUCLEOTIDE SEQUENCE [LARGE SCALE GENOMIC DNA]</scope>
    <source>
        <strain evidence="5 6">DSM 23974</strain>
    </source>
</reference>
<comment type="caution">
    <text evidence="5">The sequence shown here is derived from an EMBL/GenBank/DDBJ whole genome shotgun (WGS) entry which is preliminary data.</text>
</comment>
<organism evidence="5 6">
    <name type="scientific">Micrococcus cohnii</name>
    <dbReference type="NCBI Taxonomy" id="993416"/>
    <lineage>
        <taxon>Bacteria</taxon>
        <taxon>Bacillati</taxon>
        <taxon>Actinomycetota</taxon>
        <taxon>Actinomycetes</taxon>
        <taxon>Micrococcales</taxon>
        <taxon>Micrococcaceae</taxon>
        <taxon>Micrococcus</taxon>
    </lineage>
</organism>
<dbReference type="GO" id="GO:0016791">
    <property type="term" value="F:phosphatase activity"/>
    <property type="evidence" value="ECO:0007669"/>
    <property type="project" value="TreeGrafter"/>
</dbReference>
<feature type="active site" description="Proton donor/acceptor" evidence="3">
    <location>
        <position position="90"/>
    </location>
</feature>
<evidence type="ECO:0000256" key="2">
    <source>
        <dbReference type="ARBA" id="ARBA00023235"/>
    </source>
</evidence>
<feature type="active site" description="Tele-phosphohistidine intermediate" evidence="3">
    <location>
        <position position="10"/>
    </location>
</feature>
<sequence length="225" mass="23983">MVARLVLLRHGETDWNRQDRYQGRTDVHLNDEGRRQARSAAAGPVGQLLEDAEAVVAVSSPLARARETAQIVLEASVGAVEVDLDPHLAELHGGDWEGLELAEIATRWPDAHAAWRASPSLDAGPTGGETMRAGGERLLHALELRVAGLREEDHGFGATMLAVAHGGVLRAAVGLMLGLDEAGFARLERIGNAKAVVFEADPAGEAALPGRTDETSRWRLAGYNV</sequence>
<proteinExistence type="predicted"/>
<dbReference type="PROSITE" id="PS00175">
    <property type="entry name" value="PG_MUTASE"/>
    <property type="match status" value="1"/>
</dbReference>
<dbReference type="SUPFAM" id="SSF53254">
    <property type="entry name" value="Phosphoglycerate mutase-like"/>
    <property type="match status" value="1"/>
</dbReference>
<dbReference type="RefSeq" id="WP_184241081.1">
    <property type="nucleotide sequence ID" value="NZ_JACHNA010000001.1"/>
</dbReference>
<evidence type="ECO:0000313" key="5">
    <source>
        <dbReference type="EMBL" id="MBB4735115.1"/>
    </source>
</evidence>